<evidence type="ECO:0000313" key="1">
    <source>
        <dbReference type="EnsemblMetazoa" id="Aqu2.1.35897_001"/>
    </source>
</evidence>
<organism evidence="1">
    <name type="scientific">Amphimedon queenslandica</name>
    <name type="common">Sponge</name>
    <dbReference type="NCBI Taxonomy" id="400682"/>
    <lineage>
        <taxon>Eukaryota</taxon>
        <taxon>Metazoa</taxon>
        <taxon>Porifera</taxon>
        <taxon>Demospongiae</taxon>
        <taxon>Heteroscleromorpha</taxon>
        <taxon>Haplosclerida</taxon>
        <taxon>Niphatidae</taxon>
        <taxon>Amphimedon</taxon>
    </lineage>
</organism>
<evidence type="ECO:0008006" key="2">
    <source>
        <dbReference type="Google" id="ProtNLM"/>
    </source>
</evidence>
<name>A0A1X7V8Q9_AMPQE</name>
<dbReference type="Gene3D" id="3.30.420.10">
    <property type="entry name" value="Ribonuclease H-like superfamily/Ribonuclease H"/>
    <property type="match status" value="1"/>
</dbReference>
<dbReference type="GO" id="GO:0003676">
    <property type="term" value="F:nucleic acid binding"/>
    <property type="evidence" value="ECO:0007669"/>
    <property type="project" value="InterPro"/>
</dbReference>
<proteinExistence type="predicted"/>
<dbReference type="InterPro" id="IPR036397">
    <property type="entry name" value="RNaseH_sf"/>
</dbReference>
<dbReference type="InParanoid" id="A0A1X7V8Q9"/>
<dbReference type="AlphaFoldDB" id="A0A1X7V8Q9"/>
<protein>
    <recommendedName>
        <fullName evidence="2">Integrase catalytic domain-containing protein</fullName>
    </recommendedName>
</protein>
<reference evidence="1" key="1">
    <citation type="submission" date="2017-05" db="UniProtKB">
        <authorList>
            <consortium name="EnsemblMetazoa"/>
        </authorList>
    </citation>
    <scope>IDENTIFICATION</scope>
</reference>
<dbReference type="SUPFAM" id="SSF53098">
    <property type="entry name" value="Ribonuclease H-like"/>
    <property type="match status" value="1"/>
</dbReference>
<dbReference type="EnsemblMetazoa" id="Aqu2.1.35897_001">
    <property type="protein sequence ID" value="Aqu2.1.35897_001"/>
    <property type="gene ID" value="Aqu2.1.35897"/>
</dbReference>
<sequence length="137" mass="15427">MEESILVISHAASYLELCVVLGGGHDCTKTQVPPLQLIPGQRSFQIFGVNMELPVTKNENRYIIVFQDFQTKWPLVFPTPDEKAIRIDRLVGEEVLLLFGISEILLSDHGTNLLANVMKGHLRFARDQKVKCYSLSS</sequence>
<accession>A0A1X7V8Q9</accession>
<dbReference type="InterPro" id="IPR012337">
    <property type="entry name" value="RNaseH-like_sf"/>
</dbReference>